<reference evidence="2" key="1">
    <citation type="journal article" date="2023" name="Genome Biol. Evol.">
        <title>Long-read-based Genome Assembly of Drosophila gunungcola Reveals Fewer Chemosensory Genes in Flower-breeding Species.</title>
        <authorList>
            <person name="Negi A."/>
            <person name="Liao B.Y."/>
            <person name="Yeh S.D."/>
        </authorList>
    </citation>
    <scope>NUCLEOTIDE SEQUENCE</scope>
    <source>
        <strain evidence="2">Sukarami</strain>
    </source>
</reference>
<feature type="compositionally biased region" description="Basic and acidic residues" evidence="1">
    <location>
        <begin position="14"/>
        <end position="24"/>
    </location>
</feature>
<feature type="compositionally biased region" description="Polar residues" evidence="1">
    <location>
        <begin position="1"/>
        <end position="11"/>
    </location>
</feature>
<sequence>MSGNYQRQSLELRSPQHGDPDGRLRNLSGSSASQRRRQQRVAQQRQDSWFRHSMPPAINRDFESLEHLTPRASDGLDEHWPPPCRIVSIAVAASRFVGPRITPAST</sequence>
<gene>
    <name evidence="2" type="ORF">M5D96_009727</name>
</gene>
<feature type="region of interest" description="Disordered" evidence="1">
    <location>
        <begin position="1"/>
        <end position="55"/>
    </location>
</feature>
<accession>A0A9P9YJ41</accession>
<name>A0A9P9YJ41_9MUSC</name>
<dbReference type="AlphaFoldDB" id="A0A9P9YJ41"/>
<organism evidence="2 3">
    <name type="scientific">Drosophila gunungcola</name>
    <name type="common">fruit fly</name>
    <dbReference type="NCBI Taxonomy" id="103775"/>
    <lineage>
        <taxon>Eukaryota</taxon>
        <taxon>Metazoa</taxon>
        <taxon>Ecdysozoa</taxon>
        <taxon>Arthropoda</taxon>
        <taxon>Hexapoda</taxon>
        <taxon>Insecta</taxon>
        <taxon>Pterygota</taxon>
        <taxon>Neoptera</taxon>
        <taxon>Endopterygota</taxon>
        <taxon>Diptera</taxon>
        <taxon>Brachycera</taxon>
        <taxon>Muscomorpha</taxon>
        <taxon>Ephydroidea</taxon>
        <taxon>Drosophilidae</taxon>
        <taxon>Drosophila</taxon>
        <taxon>Sophophora</taxon>
    </lineage>
</organism>
<proteinExistence type="predicted"/>
<evidence type="ECO:0000313" key="2">
    <source>
        <dbReference type="EMBL" id="KAI8037574.1"/>
    </source>
</evidence>
<keyword evidence="3" id="KW-1185">Reference proteome</keyword>
<evidence type="ECO:0000256" key="1">
    <source>
        <dbReference type="SAM" id="MobiDB-lite"/>
    </source>
</evidence>
<dbReference type="EMBL" id="JAMKOV010000012">
    <property type="protein sequence ID" value="KAI8037574.1"/>
    <property type="molecule type" value="Genomic_DNA"/>
</dbReference>
<dbReference type="Proteomes" id="UP001059596">
    <property type="component" value="Unassembled WGS sequence"/>
</dbReference>
<evidence type="ECO:0000313" key="3">
    <source>
        <dbReference type="Proteomes" id="UP001059596"/>
    </source>
</evidence>
<comment type="caution">
    <text evidence="2">The sequence shown here is derived from an EMBL/GenBank/DDBJ whole genome shotgun (WGS) entry which is preliminary data.</text>
</comment>
<protein>
    <submittedName>
        <fullName evidence="2">Uncharacterized protein</fullName>
    </submittedName>
</protein>